<dbReference type="InterPro" id="IPR010583">
    <property type="entry name" value="MipA"/>
</dbReference>
<evidence type="ECO:0000313" key="8">
    <source>
        <dbReference type="Proteomes" id="UP000199214"/>
    </source>
</evidence>
<comment type="similarity">
    <text evidence="2">Belongs to the MipA/OmpV family.</text>
</comment>
<keyword evidence="5" id="KW-0998">Cell outer membrane</keyword>
<dbReference type="RefSeq" id="WP_245708469.1">
    <property type="nucleotide sequence ID" value="NZ_FNZZ01000004.1"/>
</dbReference>
<keyword evidence="8" id="KW-1185">Reference proteome</keyword>
<evidence type="ECO:0000256" key="4">
    <source>
        <dbReference type="ARBA" id="ARBA00023136"/>
    </source>
</evidence>
<evidence type="ECO:0000313" key="7">
    <source>
        <dbReference type="EMBL" id="SEL68926.1"/>
    </source>
</evidence>
<evidence type="ECO:0000256" key="1">
    <source>
        <dbReference type="ARBA" id="ARBA00004442"/>
    </source>
</evidence>
<dbReference type="AlphaFoldDB" id="A0A1H7S9N9"/>
<reference evidence="8" key="1">
    <citation type="submission" date="2016-10" db="EMBL/GenBank/DDBJ databases">
        <authorList>
            <person name="Varghese N."/>
            <person name="Submissions S."/>
        </authorList>
    </citation>
    <scope>NUCLEOTIDE SEQUENCE [LARGE SCALE GENOMIC DNA]</scope>
    <source>
        <strain evidence="8">JS21-1</strain>
    </source>
</reference>
<sequence length="295" mass="30903">MSVVRPAARAAFRSACVALAGLVALPAVAQTNDINPNGPPAPLVTGDTVTVAVAGAWLPDYEGSNDYSLTPGPAAIGTVGGISFQVLGNRASVDLIADAPTSRWDFQAGPVGLVNFNRTSRKGIDDPRVKALPTTSTALELGGYLGIGRTGLITSDYDKLSVAVSYRYDVTGIHDSGVLQPSVSYYTPLSLKSAVGIFASAEKVERAYGRTYFDVRPQDVAASGLPAFRTRGGWKNYVVGFAGTYALTGDLLHGFKVIAGGTYKRMLNDFGDTPIVSIAGSRNQWLGAIGIGYTF</sequence>
<dbReference type="STRING" id="1855283.SAMN05216382_2484"/>
<organism evidence="7 8">
    <name type="scientific">Sphingomonas palmae</name>
    <dbReference type="NCBI Taxonomy" id="1855283"/>
    <lineage>
        <taxon>Bacteria</taxon>
        <taxon>Pseudomonadati</taxon>
        <taxon>Pseudomonadota</taxon>
        <taxon>Alphaproteobacteria</taxon>
        <taxon>Sphingomonadales</taxon>
        <taxon>Sphingomonadaceae</taxon>
        <taxon>Sphingomonas</taxon>
    </lineage>
</organism>
<dbReference type="EMBL" id="FNZZ01000004">
    <property type="protein sequence ID" value="SEL68926.1"/>
    <property type="molecule type" value="Genomic_DNA"/>
</dbReference>
<evidence type="ECO:0000256" key="3">
    <source>
        <dbReference type="ARBA" id="ARBA00022729"/>
    </source>
</evidence>
<dbReference type="GO" id="GO:0009279">
    <property type="term" value="C:cell outer membrane"/>
    <property type="evidence" value="ECO:0007669"/>
    <property type="project" value="UniProtKB-SubCell"/>
</dbReference>
<name>A0A1H7S9N9_9SPHN</name>
<feature type="chain" id="PRO_5011462856" evidence="6">
    <location>
        <begin position="30"/>
        <end position="295"/>
    </location>
</feature>
<gene>
    <name evidence="7" type="ORF">SAMN05216382_2484</name>
</gene>
<keyword evidence="3 6" id="KW-0732">Signal</keyword>
<feature type="signal peptide" evidence="6">
    <location>
        <begin position="1"/>
        <end position="29"/>
    </location>
</feature>
<comment type="subcellular location">
    <subcellularLocation>
        <location evidence="1">Cell outer membrane</location>
    </subcellularLocation>
</comment>
<dbReference type="PANTHER" id="PTHR38776">
    <property type="entry name" value="MLTA-INTERACTING PROTEIN-RELATED"/>
    <property type="match status" value="1"/>
</dbReference>
<accession>A0A1H7S9N9</accession>
<evidence type="ECO:0000256" key="2">
    <source>
        <dbReference type="ARBA" id="ARBA00005722"/>
    </source>
</evidence>
<evidence type="ECO:0000256" key="5">
    <source>
        <dbReference type="ARBA" id="ARBA00023237"/>
    </source>
</evidence>
<dbReference type="Proteomes" id="UP000199214">
    <property type="component" value="Unassembled WGS sequence"/>
</dbReference>
<protein>
    <submittedName>
        <fullName evidence="7">Outer membrane scaffolding protein for murein synthesis, MipA/OmpV family</fullName>
    </submittedName>
</protein>
<proteinExistence type="inferred from homology"/>
<keyword evidence="4" id="KW-0472">Membrane</keyword>
<dbReference type="PANTHER" id="PTHR38776:SF1">
    <property type="entry name" value="MLTA-INTERACTING PROTEIN-RELATED"/>
    <property type="match status" value="1"/>
</dbReference>
<evidence type="ECO:0000256" key="6">
    <source>
        <dbReference type="SAM" id="SignalP"/>
    </source>
</evidence>
<dbReference type="Pfam" id="PF06629">
    <property type="entry name" value="MipA"/>
    <property type="match status" value="1"/>
</dbReference>